<dbReference type="InterPro" id="IPR036890">
    <property type="entry name" value="HATPase_C_sf"/>
</dbReference>
<keyword evidence="11" id="KW-1185">Reference proteome</keyword>
<dbReference type="SUPFAM" id="SSF55874">
    <property type="entry name" value="ATPase domain of HSP90 chaperone/DNA topoisomerase II/histidine kinase"/>
    <property type="match status" value="2"/>
</dbReference>
<keyword evidence="5" id="KW-0418">Kinase</keyword>
<evidence type="ECO:0000256" key="5">
    <source>
        <dbReference type="ARBA" id="ARBA00022777"/>
    </source>
</evidence>
<keyword evidence="8" id="KW-0175">Coiled coil</keyword>
<organism evidence="10 11">
    <name type="scientific">Halocatena salina</name>
    <dbReference type="NCBI Taxonomy" id="2934340"/>
    <lineage>
        <taxon>Archaea</taxon>
        <taxon>Methanobacteriati</taxon>
        <taxon>Methanobacteriota</taxon>
        <taxon>Stenosarchaea group</taxon>
        <taxon>Halobacteria</taxon>
        <taxon>Halobacteriales</taxon>
        <taxon>Natronomonadaceae</taxon>
        <taxon>Halocatena</taxon>
    </lineage>
</organism>
<evidence type="ECO:0000256" key="7">
    <source>
        <dbReference type="ARBA" id="ARBA00023012"/>
    </source>
</evidence>
<dbReference type="RefSeq" id="WP_247993848.1">
    <property type="nucleotide sequence ID" value="NZ_CP096019.1"/>
</dbReference>
<dbReference type="CDD" id="cd00075">
    <property type="entry name" value="HATPase"/>
    <property type="match status" value="1"/>
</dbReference>
<dbReference type="Proteomes" id="UP000831768">
    <property type="component" value="Chromosome"/>
</dbReference>
<keyword evidence="3" id="KW-0808">Transferase</keyword>
<evidence type="ECO:0000256" key="6">
    <source>
        <dbReference type="ARBA" id="ARBA00022840"/>
    </source>
</evidence>
<evidence type="ECO:0000313" key="10">
    <source>
        <dbReference type="EMBL" id="UPM43180.1"/>
    </source>
</evidence>
<evidence type="ECO:0000256" key="2">
    <source>
        <dbReference type="ARBA" id="ARBA00012438"/>
    </source>
</evidence>
<sequence>MSESQQIIKQEQTRFTSDSQLLSELGERLIATSHVALAELIKNAYDADATRCNIWINDNNSALIIKDNGHGMTEAEFKDFWMTIATSNRDRNPTSRRYSREVQGSKGVGRFAVRNLGLFLELRTIAYYEEADEYRRLIANFDWEAFESGTGLQEMEVSYRIEASATAEEEGTTLRISDLQDEWTEEELEEVSAKVLDIVSAPYESSPSEIEGSDDEDPGFNVYFAPPGKGSPRTSVAQEIYERYVAKVEITVDGQTLIYEYDYEGGESRTYKYELDENLVGDIEGEIRWIPRRKGVLAGMRTADGRKARSWLSENGGIRIVDNNFRMPPYGDQGDDWLGLSQAQARRSRNWESPITEALFPEGERKITESQAMLQLPRKVQVLGAIHVSSYRSEEIASTVMKDRLMPSMDRQGFVENDAYEQLVDITRGSLEILGVIDRLEEQKQKKKKAEEKKDKTTSTISSTKEFVQESDDIGEATQQELLDQVEDIEIQVEEHHEAEKEAREAVESMNLLGVVSAFMSHETTLILDSAKDMLDHWKQVPPKDRSDEFQDRIEHTEQAVEDFETHLSYSQAFVEQISSGSDSSFKPKPQVNMIIEKFERYTERREIEVENAIRFGLETPEVNVGLYSGVLINLYTNAIKAVVEDSIGDDGRKIRFEAENTSDWHKVRVIDNGVGISKEERTRIFEPMYSTTDVEGPTSVGSGLGLYIVKQVVERVGGKISLVDSPDEFETAFEVRLTR</sequence>
<dbReference type="GO" id="GO:0030295">
    <property type="term" value="F:protein kinase activator activity"/>
    <property type="evidence" value="ECO:0007669"/>
    <property type="project" value="TreeGrafter"/>
</dbReference>
<keyword evidence="6 10" id="KW-0067">ATP-binding</keyword>
<feature type="domain" description="Histidine kinase" evidence="9">
    <location>
        <begin position="631"/>
        <end position="740"/>
    </location>
</feature>
<dbReference type="EC" id="2.7.13.3" evidence="2"/>
<dbReference type="SMART" id="SM00387">
    <property type="entry name" value="HATPase_c"/>
    <property type="match status" value="1"/>
</dbReference>
<dbReference type="KEGG" id="haad:MW046_01730"/>
<dbReference type="GO" id="GO:0000156">
    <property type="term" value="F:phosphorelay response regulator activity"/>
    <property type="evidence" value="ECO:0007669"/>
    <property type="project" value="TreeGrafter"/>
</dbReference>
<dbReference type="Gene3D" id="3.30.565.10">
    <property type="entry name" value="Histidine kinase-like ATPase, C-terminal domain"/>
    <property type="match status" value="2"/>
</dbReference>
<dbReference type="PROSITE" id="PS50109">
    <property type="entry name" value="HIS_KIN"/>
    <property type="match status" value="1"/>
</dbReference>
<dbReference type="InterPro" id="IPR004358">
    <property type="entry name" value="Sig_transdc_His_kin-like_C"/>
</dbReference>
<evidence type="ECO:0000256" key="3">
    <source>
        <dbReference type="ARBA" id="ARBA00022679"/>
    </source>
</evidence>
<dbReference type="GeneID" id="71926727"/>
<dbReference type="InterPro" id="IPR003594">
    <property type="entry name" value="HATPase_dom"/>
</dbReference>
<comment type="catalytic activity">
    <reaction evidence="1">
        <text>ATP + protein L-histidine = ADP + protein N-phospho-L-histidine.</text>
        <dbReference type="EC" id="2.7.13.3"/>
    </reaction>
</comment>
<gene>
    <name evidence="10" type="ORF">MW046_01730</name>
</gene>
<evidence type="ECO:0000256" key="8">
    <source>
        <dbReference type="SAM" id="Coils"/>
    </source>
</evidence>
<dbReference type="PRINTS" id="PR00344">
    <property type="entry name" value="BCTRLSENSOR"/>
</dbReference>
<reference evidence="10" key="1">
    <citation type="submission" date="2022-04" db="EMBL/GenBank/DDBJ databases">
        <title>Halocatena sp. nov., isolated from a salt lake.</title>
        <authorList>
            <person name="Cui H.-L."/>
        </authorList>
    </citation>
    <scope>NUCLEOTIDE SEQUENCE</scope>
    <source>
        <strain evidence="10">AD-1</strain>
    </source>
</reference>
<protein>
    <recommendedName>
        <fullName evidence="2">histidine kinase</fullName>
        <ecNumber evidence="2">2.7.13.3</ecNumber>
    </recommendedName>
</protein>
<dbReference type="Pfam" id="PF13589">
    <property type="entry name" value="HATPase_c_3"/>
    <property type="match status" value="1"/>
</dbReference>
<feature type="coiled-coil region" evidence="8">
    <location>
        <begin position="433"/>
        <end position="506"/>
    </location>
</feature>
<dbReference type="InterPro" id="IPR050351">
    <property type="entry name" value="BphY/WalK/GraS-like"/>
</dbReference>
<evidence type="ECO:0000259" key="9">
    <source>
        <dbReference type="PROSITE" id="PS50109"/>
    </source>
</evidence>
<accession>A0A8U0A207</accession>
<dbReference type="InterPro" id="IPR005467">
    <property type="entry name" value="His_kinase_dom"/>
</dbReference>
<keyword evidence="7" id="KW-0902">Two-component regulatory system</keyword>
<dbReference type="GO" id="GO:0005524">
    <property type="term" value="F:ATP binding"/>
    <property type="evidence" value="ECO:0007669"/>
    <property type="project" value="UniProtKB-KW"/>
</dbReference>
<evidence type="ECO:0000313" key="11">
    <source>
        <dbReference type="Proteomes" id="UP000831768"/>
    </source>
</evidence>
<evidence type="ECO:0000256" key="4">
    <source>
        <dbReference type="ARBA" id="ARBA00022741"/>
    </source>
</evidence>
<dbReference type="AlphaFoldDB" id="A0A8U0A207"/>
<dbReference type="GO" id="GO:0004673">
    <property type="term" value="F:protein histidine kinase activity"/>
    <property type="evidence" value="ECO:0007669"/>
    <property type="project" value="UniProtKB-EC"/>
</dbReference>
<dbReference type="PANTHER" id="PTHR42878:SF7">
    <property type="entry name" value="SENSOR HISTIDINE KINASE GLRK"/>
    <property type="match status" value="1"/>
</dbReference>
<evidence type="ECO:0000256" key="1">
    <source>
        <dbReference type="ARBA" id="ARBA00000085"/>
    </source>
</evidence>
<name>A0A8U0A207_9EURY</name>
<keyword evidence="4" id="KW-0547">Nucleotide-binding</keyword>
<dbReference type="Pfam" id="PF02518">
    <property type="entry name" value="HATPase_c"/>
    <property type="match status" value="1"/>
</dbReference>
<dbReference type="PANTHER" id="PTHR42878">
    <property type="entry name" value="TWO-COMPONENT HISTIDINE KINASE"/>
    <property type="match status" value="1"/>
</dbReference>
<dbReference type="GO" id="GO:0007234">
    <property type="term" value="P:osmosensory signaling via phosphorelay pathway"/>
    <property type="evidence" value="ECO:0007669"/>
    <property type="project" value="TreeGrafter"/>
</dbReference>
<dbReference type="EMBL" id="CP096019">
    <property type="protein sequence ID" value="UPM43180.1"/>
    <property type="molecule type" value="Genomic_DNA"/>
</dbReference>
<proteinExistence type="predicted"/>